<reference evidence="1" key="1">
    <citation type="submission" date="2021-06" db="EMBL/GenBank/DDBJ databases">
        <authorList>
            <person name="Kallberg Y."/>
            <person name="Tangrot J."/>
            <person name="Rosling A."/>
        </authorList>
    </citation>
    <scope>NUCLEOTIDE SEQUENCE</scope>
    <source>
        <strain evidence="1">IL203A</strain>
    </source>
</reference>
<dbReference type="EMBL" id="CAJVPU010026571">
    <property type="protein sequence ID" value="CAG8700431.1"/>
    <property type="molecule type" value="Genomic_DNA"/>
</dbReference>
<proteinExistence type="predicted"/>
<evidence type="ECO:0000313" key="2">
    <source>
        <dbReference type="Proteomes" id="UP000789702"/>
    </source>
</evidence>
<name>A0ACA9PAL2_9GLOM</name>
<gene>
    <name evidence="1" type="ORF">DHETER_LOCUS11726</name>
</gene>
<keyword evidence="2" id="KW-1185">Reference proteome</keyword>
<organism evidence="1 2">
    <name type="scientific">Dentiscutata heterogama</name>
    <dbReference type="NCBI Taxonomy" id="1316150"/>
    <lineage>
        <taxon>Eukaryota</taxon>
        <taxon>Fungi</taxon>
        <taxon>Fungi incertae sedis</taxon>
        <taxon>Mucoromycota</taxon>
        <taxon>Glomeromycotina</taxon>
        <taxon>Glomeromycetes</taxon>
        <taxon>Diversisporales</taxon>
        <taxon>Gigasporaceae</taxon>
        <taxon>Dentiscutata</taxon>
    </lineage>
</organism>
<evidence type="ECO:0000313" key="1">
    <source>
        <dbReference type="EMBL" id="CAG8700431.1"/>
    </source>
</evidence>
<sequence length="161" mass="19061">INSYHIYVITFIVLPMYNKSYIFKSPLTPETFRNSDRSFAISKPRNYKTSMYLQKPFHKHNSKKASQESQLYVNASQNILNNITELEQSKQELPVQKFPNNKDSRIFYNKFSYIIAMHKIGSQIPDKYEIEMNLSGLTIKYKTKYQQTGNISYKISWINSY</sequence>
<feature type="non-terminal residue" evidence="1">
    <location>
        <position position="1"/>
    </location>
</feature>
<comment type="caution">
    <text evidence="1">The sequence shown here is derived from an EMBL/GenBank/DDBJ whole genome shotgun (WGS) entry which is preliminary data.</text>
</comment>
<accession>A0ACA9PAL2</accession>
<feature type="non-terminal residue" evidence="1">
    <location>
        <position position="161"/>
    </location>
</feature>
<dbReference type="Proteomes" id="UP000789702">
    <property type="component" value="Unassembled WGS sequence"/>
</dbReference>
<protein>
    <submittedName>
        <fullName evidence="1">11706_t:CDS:1</fullName>
    </submittedName>
</protein>